<evidence type="ECO:0000256" key="3">
    <source>
        <dbReference type="ARBA" id="ARBA00004609"/>
    </source>
</evidence>
<keyword evidence="8" id="KW-0336">GPI-anchor</keyword>
<dbReference type="GO" id="GO:0046872">
    <property type="term" value="F:metal ion binding"/>
    <property type="evidence" value="ECO:0007669"/>
    <property type="project" value="UniProtKB-KW"/>
</dbReference>
<evidence type="ECO:0000256" key="17">
    <source>
        <dbReference type="ARBA" id="ARBA00023288"/>
    </source>
</evidence>
<keyword evidence="14" id="KW-0325">Glycoprotein</keyword>
<evidence type="ECO:0000256" key="11">
    <source>
        <dbReference type="ARBA" id="ARBA00022801"/>
    </source>
</evidence>
<dbReference type="GO" id="GO:0098552">
    <property type="term" value="C:side of membrane"/>
    <property type="evidence" value="ECO:0007669"/>
    <property type="project" value="UniProtKB-KW"/>
</dbReference>
<comment type="similarity">
    <text evidence="4">Belongs to the polysaccharide deacetylase family.</text>
</comment>
<evidence type="ECO:0000256" key="13">
    <source>
        <dbReference type="ARBA" id="ARBA00023136"/>
    </source>
</evidence>
<dbReference type="FunFam" id="3.20.20.370:FF:000004">
    <property type="entry name" value="Related to Chitin deacetylase"/>
    <property type="match status" value="1"/>
</dbReference>
<sequence length="431" mass="46461">MRLSSFVASPLSCLFISAFVFSPCASAQDRTTEQGEAQISDPNIECTPYQYPPVGNAKNNFPLSWTAATILSGDSDAQAKYQSIESLIPNIPPKGTQPQSLVGNWGNITYDPSDPDCWWTFEKCTTPKVPGIPDDIAGLPEPNTLGYGFDDGPNCSHNAFYDFLQSRDQTATMFYIGSNVMDWPLEAQRGLADGHEICVHTWSHRYMTSLTNDEAFSELWYSGWLSISRIIKLVVGVTPTCWRPPFGDVDDRIRAIANALGLTTIMWQYDSNDWRVGSGNITEADIDANYMDLIAAAQNGTFGASGTMMLTHELNNFTMSEAVKFYDQLASAFSYLVPVGVAFNVSNPYVEDGYTLPSFAEYIDGTHTGSVTGSGDGNTIGGSSDSSGTGGNIPSGNSTITSKSGAAIVSHSHVGSFASAAILITGIQFML</sequence>
<dbReference type="HOGENOM" id="CLU_035539_0_0_1"/>
<evidence type="ECO:0000256" key="22">
    <source>
        <dbReference type="SAM" id="MobiDB-lite"/>
    </source>
</evidence>
<dbReference type="EMBL" id="KN831981">
    <property type="protein sequence ID" value="KIO02481.1"/>
    <property type="molecule type" value="Genomic_DNA"/>
</dbReference>
<evidence type="ECO:0000256" key="4">
    <source>
        <dbReference type="ARBA" id="ARBA00010973"/>
    </source>
</evidence>
<dbReference type="STRING" id="870435.A0A0C3P4U8"/>
<dbReference type="GO" id="GO:0071555">
    <property type="term" value="P:cell wall organization"/>
    <property type="evidence" value="ECO:0007669"/>
    <property type="project" value="UniProtKB-KW"/>
</dbReference>
<evidence type="ECO:0000256" key="5">
    <source>
        <dbReference type="ARBA" id="ARBA00022475"/>
    </source>
</evidence>
<evidence type="ECO:0000256" key="8">
    <source>
        <dbReference type="ARBA" id="ARBA00022622"/>
    </source>
</evidence>
<evidence type="ECO:0000313" key="25">
    <source>
        <dbReference type="EMBL" id="KIO02481.1"/>
    </source>
</evidence>
<dbReference type="OrthoDB" id="407355at2759"/>
<dbReference type="GO" id="GO:0005886">
    <property type="term" value="C:plasma membrane"/>
    <property type="evidence" value="ECO:0007669"/>
    <property type="project" value="UniProtKB-SubCell"/>
</dbReference>
<dbReference type="GO" id="GO:0006032">
    <property type="term" value="P:chitin catabolic process"/>
    <property type="evidence" value="ECO:0007669"/>
    <property type="project" value="UniProtKB-KW"/>
</dbReference>
<dbReference type="GO" id="GO:0000272">
    <property type="term" value="P:polysaccharide catabolic process"/>
    <property type="evidence" value="ECO:0007669"/>
    <property type="project" value="UniProtKB-KW"/>
</dbReference>
<evidence type="ECO:0000256" key="21">
    <source>
        <dbReference type="ARBA" id="ARBA00048494"/>
    </source>
</evidence>
<dbReference type="PANTHER" id="PTHR10587:SF98">
    <property type="entry name" value="CHITIN DEACETYLASE"/>
    <property type="match status" value="1"/>
</dbReference>
<keyword evidence="7" id="KW-0964">Secreted</keyword>
<evidence type="ECO:0000256" key="20">
    <source>
        <dbReference type="ARBA" id="ARBA00024056"/>
    </source>
</evidence>
<keyword evidence="11" id="KW-0378">Hydrolase</keyword>
<keyword evidence="13" id="KW-0472">Membrane</keyword>
<dbReference type="SUPFAM" id="SSF88713">
    <property type="entry name" value="Glycoside hydrolase/deacetylase"/>
    <property type="match status" value="1"/>
</dbReference>
<evidence type="ECO:0000256" key="23">
    <source>
        <dbReference type="SAM" id="SignalP"/>
    </source>
</evidence>
<feature type="signal peptide" evidence="23">
    <location>
        <begin position="1"/>
        <end position="27"/>
    </location>
</feature>
<feature type="chain" id="PRO_5002167923" description="chitin deacetylase" evidence="23">
    <location>
        <begin position="28"/>
        <end position="431"/>
    </location>
</feature>
<comment type="cofactor">
    <cofactor evidence="1">
        <name>Co(2+)</name>
        <dbReference type="ChEBI" id="CHEBI:48828"/>
    </cofactor>
</comment>
<dbReference type="CDD" id="cd10952">
    <property type="entry name" value="CE4_MrCDA_like"/>
    <property type="match status" value="1"/>
</dbReference>
<keyword evidence="12" id="KW-0146">Chitin degradation</keyword>
<dbReference type="Proteomes" id="UP000054217">
    <property type="component" value="Unassembled WGS sequence"/>
</dbReference>
<keyword evidence="15" id="KW-0119">Carbohydrate metabolism</keyword>
<evidence type="ECO:0000256" key="9">
    <source>
        <dbReference type="ARBA" id="ARBA00022723"/>
    </source>
</evidence>
<keyword evidence="26" id="KW-1185">Reference proteome</keyword>
<evidence type="ECO:0000256" key="12">
    <source>
        <dbReference type="ARBA" id="ARBA00023024"/>
    </source>
</evidence>
<keyword evidence="19" id="KW-0624">Polysaccharide degradation</keyword>
<dbReference type="InterPro" id="IPR011330">
    <property type="entry name" value="Glyco_hydro/deAcase_b/a-brl"/>
</dbReference>
<evidence type="ECO:0000256" key="7">
    <source>
        <dbReference type="ARBA" id="ARBA00022525"/>
    </source>
</evidence>
<evidence type="ECO:0000256" key="16">
    <source>
        <dbReference type="ARBA" id="ARBA00023285"/>
    </source>
</evidence>
<keyword evidence="6" id="KW-0134">Cell wall</keyword>
<organism evidence="25 26">
    <name type="scientific">Pisolithus tinctorius Marx 270</name>
    <dbReference type="NCBI Taxonomy" id="870435"/>
    <lineage>
        <taxon>Eukaryota</taxon>
        <taxon>Fungi</taxon>
        <taxon>Dikarya</taxon>
        <taxon>Basidiomycota</taxon>
        <taxon>Agaricomycotina</taxon>
        <taxon>Agaricomycetes</taxon>
        <taxon>Agaricomycetidae</taxon>
        <taxon>Boletales</taxon>
        <taxon>Sclerodermatineae</taxon>
        <taxon>Pisolithaceae</taxon>
        <taxon>Pisolithus</taxon>
    </lineage>
</organism>
<keyword evidence="9" id="KW-0479">Metal-binding</keyword>
<evidence type="ECO:0000313" key="26">
    <source>
        <dbReference type="Proteomes" id="UP000054217"/>
    </source>
</evidence>
<evidence type="ECO:0000256" key="2">
    <source>
        <dbReference type="ARBA" id="ARBA00004191"/>
    </source>
</evidence>
<dbReference type="InterPro" id="IPR002509">
    <property type="entry name" value="NODB_dom"/>
</dbReference>
<dbReference type="GO" id="GO:0004099">
    <property type="term" value="F:chitin deacetylase activity"/>
    <property type="evidence" value="ECO:0007669"/>
    <property type="project" value="UniProtKB-EC"/>
</dbReference>
<reference evidence="25 26" key="1">
    <citation type="submission" date="2014-04" db="EMBL/GenBank/DDBJ databases">
        <authorList>
            <consortium name="DOE Joint Genome Institute"/>
            <person name="Kuo A."/>
            <person name="Kohler A."/>
            <person name="Costa M.D."/>
            <person name="Nagy L.G."/>
            <person name="Floudas D."/>
            <person name="Copeland A."/>
            <person name="Barry K.W."/>
            <person name="Cichocki N."/>
            <person name="Veneault-Fourrey C."/>
            <person name="LaButti K."/>
            <person name="Lindquist E.A."/>
            <person name="Lipzen A."/>
            <person name="Lundell T."/>
            <person name="Morin E."/>
            <person name="Murat C."/>
            <person name="Sun H."/>
            <person name="Tunlid A."/>
            <person name="Henrissat B."/>
            <person name="Grigoriev I.V."/>
            <person name="Hibbett D.S."/>
            <person name="Martin F."/>
            <person name="Nordberg H.P."/>
            <person name="Cantor M.N."/>
            <person name="Hua S.X."/>
        </authorList>
    </citation>
    <scope>NUCLEOTIDE SEQUENCE [LARGE SCALE GENOMIC DNA]</scope>
    <source>
        <strain evidence="25 26">Marx 270</strain>
    </source>
</reference>
<dbReference type="Gene3D" id="3.20.20.370">
    <property type="entry name" value="Glycoside hydrolase/deacetylase"/>
    <property type="match status" value="1"/>
</dbReference>
<evidence type="ECO:0000256" key="18">
    <source>
        <dbReference type="ARBA" id="ARBA00023316"/>
    </source>
</evidence>
<dbReference type="Pfam" id="PF01522">
    <property type="entry name" value="Polysacc_deac_1"/>
    <property type="match status" value="1"/>
</dbReference>
<protein>
    <recommendedName>
        <fullName evidence="20">chitin deacetylase</fullName>
        <ecNumber evidence="20">3.5.1.41</ecNumber>
    </recommendedName>
</protein>
<dbReference type="EC" id="3.5.1.41" evidence="20"/>
<dbReference type="InterPro" id="IPR050248">
    <property type="entry name" value="Polysacc_deacetylase_ArnD"/>
</dbReference>
<comment type="subcellular location">
    <subcellularLocation>
        <location evidence="3">Cell membrane</location>
        <topology evidence="3">Lipid-anchor</topology>
        <topology evidence="3">GPI-anchor</topology>
    </subcellularLocation>
    <subcellularLocation>
        <location evidence="2">Secreted</location>
        <location evidence="2">Cell wall</location>
    </subcellularLocation>
</comment>
<accession>A0A0C3P4U8</accession>
<dbReference type="InParanoid" id="A0A0C3P4U8"/>
<evidence type="ECO:0000256" key="15">
    <source>
        <dbReference type="ARBA" id="ARBA00023277"/>
    </source>
</evidence>
<evidence type="ECO:0000256" key="1">
    <source>
        <dbReference type="ARBA" id="ARBA00001941"/>
    </source>
</evidence>
<proteinExistence type="inferred from homology"/>
<name>A0A0C3P4U8_PISTI</name>
<keyword evidence="16" id="KW-0170">Cobalt</keyword>
<dbReference type="PANTHER" id="PTHR10587">
    <property type="entry name" value="GLYCOSYL TRANSFERASE-RELATED"/>
    <property type="match status" value="1"/>
</dbReference>
<keyword evidence="5" id="KW-1003">Cell membrane</keyword>
<evidence type="ECO:0000256" key="14">
    <source>
        <dbReference type="ARBA" id="ARBA00023180"/>
    </source>
</evidence>
<dbReference type="AlphaFoldDB" id="A0A0C3P4U8"/>
<reference evidence="26" key="2">
    <citation type="submission" date="2015-01" db="EMBL/GenBank/DDBJ databases">
        <title>Evolutionary Origins and Diversification of the Mycorrhizal Mutualists.</title>
        <authorList>
            <consortium name="DOE Joint Genome Institute"/>
            <consortium name="Mycorrhizal Genomics Consortium"/>
            <person name="Kohler A."/>
            <person name="Kuo A."/>
            <person name="Nagy L.G."/>
            <person name="Floudas D."/>
            <person name="Copeland A."/>
            <person name="Barry K.W."/>
            <person name="Cichocki N."/>
            <person name="Veneault-Fourrey C."/>
            <person name="LaButti K."/>
            <person name="Lindquist E.A."/>
            <person name="Lipzen A."/>
            <person name="Lundell T."/>
            <person name="Morin E."/>
            <person name="Murat C."/>
            <person name="Riley R."/>
            <person name="Ohm R."/>
            <person name="Sun H."/>
            <person name="Tunlid A."/>
            <person name="Henrissat B."/>
            <person name="Grigoriev I.V."/>
            <person name="Hibbett D.S."/>
            <person name="Martin F."/>
        </authorList>
    </citation>
    <scope>NUCLEOTIDE SEQUENCE [LARGE SCALE GENOMIC DNA]</scope>
    <source>
        <strain evidence="26">Marx 270</strain>
    </source>
</reference>
<keyword evidence="18" id="KW-0961">Cell wall biogenesis/degradation</keyword>
<feature type="domain" description="NodB homology" evidence="24">
    <location>
        <begin position="143"/>
        <end position="344"/>
    </location>
</feature>
<comment type="catalytic activity">
    <reaction evidence="21">
        <text>[(1-&gt;4)-N-acetyl-beta-D-glucosaminyl](n) + n H2O = chitosan + n acetate</text>
        <dbReference type="Rhea" id="RHEA:10464"/>
        <dbReference type="Rhea" id="RHEA-COMP:9593"/>
        <dbReference type="Rhea" id="RHEA-COMP:9597"/>
        <dbReference type="ChEBI" id="CHEBI:15377"/>
        <dbReference type="ChEBI" id="CHEBI:17029"/>
        <dbReference type="ChEBI" id="CHEBI:30089"/>
        <dbReference type="ChEBI" id="CHEBI:57704"/>
        <dbReference type="EC" id="3.5.1.41"/>
    </reaction>
    <physiologicalReaction direction="left-to-right" evidence="21">
        <dbReference type="Rhea" id="RHEA:10465"/>
    </physiologicalReaction>
</comment>
<evidence type="ECO:0000256" key="6">
    <source>
        <dbReference type="ARBA" id="ARBA00022512"/>
    </source>
</evidence>
<evidence type="ECO:0000259" key="24">
    <source>
        <dbReference type="PROSITE" id="PS51677"/>
    </source>
</evidence>
<evidence type="ECO:0000256" key="19">
    <source>
        <dbReference type="ARBA" id="ARBA00023326"/>
    </source>
</evidence>
<gene>
    <name evidence="25" type="ORF">M404DRAFT_147598</name>
</gene>
<dbReference type="PROSITE" id="PS51677">
    <property type="entry name" value="NODB"/>
    <property type="match status" value="1"/>
</dbReference>
<evidence type="ECO:0000256" key="10">
    <source>
        <dbReference type="ARBA" id="ARBA00022729"/>
    </source>
</evidence>
<dbReference type="GO" id="GO:0009272">
    <property type="term" value="P:fungal-type cell wall biogenesis"/>
    <property type="evidence" value="ECO:0007669"/>
    <property type="project" value="UniProtKB-ARBA"/>
</dbReference>
<keyword evidence="10 23" id="KW-0732">Signal</keyword>
<feature type="region of interest" description="Disordered" evidence="22">
    <location>
        <begin position="370"/>
        <end position="396"/>
    </location>
</feature>
<keyword evidence="17" id="KW-0449">Lipoprotein</keyword>